<organism evidence="1 2">
    <name type="scientific">Rothia endophytica</name>
    <dbReference type="NCBI Taxonomy" id="1324766"/>
    <lineage>
        <taxon>Bacteria</taxon>
        <taxon>Bacillati</taxon>
        <taxon>Actinomycetota</taxon>
        <taxon>Actinomycetes</taxon>
        <taxon>Micrococcales</taxon>
        <taxon>Micrococcaceae</taxon>
        <taxon>Rothia</taxon>
    </lineage>
</organism>
<gene>
    <name evidence="1" type="ORF">GCM10023352_05430</name>
</gene>
<sequence>MSIKGGTTQHIKPNRTQVYLSLPDQKIHKKGPPRLRGVTARCLLNEFAALTALTTRRFAMLAE</sequence>
<dbReference type="EMBL" id="BAABKP010000001">
    <property type="protein sequence ID" value="GAA4790340.1"/>
    <property type="molecule type" value="Genomic_DNA"/>
</dbReference>
<evidence type="ECO:0000313" key="1">
    <source>
        <dbReference type="EMBL" id="GAA4790340.1"/>
    </source>
</evidence>
<dbReference type="Proteomes" id="UP001500187">
    <property type="component" value="Unassembled WGS sequence"/>
</dbReference>
<accession>A0ABP9B4L4</accession>
<protein>
    <submittedName>
        <fullName evidence="1">Uncharacterized protein</fullName>
    </submittedName>
</protein>
<reference evidence="2" key="1">
    <citation type="journal article" date="2019" name="Int. J. Syst. Evol. Microbiol.">
        <title>The Global Catalogue of Microorganisms (GCM) 10K type strain sequencing project: providing services to taxonomists for standard genome sequencing and annotation.</title>
        <authorList>
            <consortium name="The Broad Institute Genomics Platform"/>
            <consortium name="The Broad Institute Genome Sequencing Center for Infectious Disease"/>
            <person name="Wu L."/>
            <person name="Ma J."/>
        </authorList>
    </citation>
    <scope>NUCLEOTIDE SEQUENCE [LARGE SCALE GENOMIC DNA]</scope>
    <source>
        <strain evidence="2">JCM 18541</strain>
    </source>
</reference>
<evidence type="ECO:0000313" key="2">
    <source>
        <dbReference type="Proteomes" id="UP001500187"/>
    </source>
</evidence>
<proteinExistence type="predicted"/>
<keyword evidence="2" id="KW-1185">Reference proteome</keyword>
<comment type="caution">
    <text evidence="1">The sequence shown here is derived from an EMBL/GenBank/DDBJ whole genome shotgun (WGS) entry which is preliminary data.</text>
</comment>
<name>A0ABP9B4L4_9MICC</name>